<protein>
    <submittedName>
        <fullName evidence="1">Uncharacterized protein</fullName>
    </submittedName>
</protein>
<name>A0A1Y5SDN6_9RHOB</name>
<dbReference type="EMBL" id="FWFV01000003">
    <property type="protein sequence ID" value="SLN35584.1"/>
    <property type="molecule type" value="Genomic_DNA"/>
</dbReference>
<dbReference type="Proteomes" id="UP000193870">
    <property type="component" value="Unassembled WGS sequence"/>
</dbReference>
<organism evidence="1 2">
    <name type="scientific">Palleronia marisminoris</name>
    <dbReference type="NCBI Taxonomy" id="315423"/>
    <lineage>
        <taxon>Bacteria</taxon>
        <taxon>Pseudomonadati</taxon>
        <taxon>Pseudomonadota</taxon>
        <taxon>Alphaproteobacteria</taxon>
        <taxon>Rhodobacterales</taxon>
        <taxon>Roseobacteraceae</taxon>
        <taxon>Palleronia</taxon>
    </lineage>
</organism>
<gene>
    <name evidence="1" type="ORF">PAM7066_01488</name>
</gene>
<reference evidence="1 2" key="1">
    <citation type="submission" date="2017-03" db="EMBL/GenBank/DDBJ databases">
        <authorList>
            <person name="Afonso C.L."/>
            <person name="Miller P.J."/>
            <person name="Scott M.A."/>
            <person name="Spackman E."/>
            <person name="Goraichik I."/>
            <person name="Dimitrov K.M."/>
            <person name="Suarez D.L."/>
            <person name="Swayne D.E."/>
        </authorList>
    </citation>
    <scope>NUCLEOTIDE SEQUENCE [LARGE SCALE GENOMIC DNA]</scope>
    <source>
        <strain evidence="1 2">CECT 7066</strain>
    </source>
</reference>
<keyword evidence="2" id="KW-1185">Reference proteome</keyword>
<dbReference type="AlphaFoldDB" id="A0A1Y5SDN6"/>
<sequence length="67" mass="8499">MSRGETFREHDRRVRRKVEKDRRWRKALKIRQGWDESRFAEEERQIQEQIKQMLERKNKENDYKHAA</sequence>
<dbReference type="STRING" id="315423.SAMN04488020_103208"/>
<evidence type="ECO:0000313" key="2">
    <source>
        <dbReference type="Proteomes" id="UP000193870"/>
    </source>
</evidence>
<accession>A0A1Y5SDN6</accession>
<proteinExistence type="predicted"/>
<evidence type="ECO:0000313" key="1">
    <source>
        <dbReference type="EMBL" id="SLN35584.1"/>
    </source>
</evidence>